<evidence type="ECO:0000313" key="7">
    <source>
        <dbReference type="EMBL" id="CAB4767234.1"/>
    </source>
</evidence>
<dbReference type="InterPro" id="IPR050336">
    <property type="entry name" value="Chromosome_partition/occlusion"/>
</dbReference>
<dbReference type="FunFam" id="3.90.1530.30:FF:000001">
    <property type="entry name" value="Chromosome partitioning protein ParB"/>
    <property type="match status" value="1"/>
</dbReference>
<evidence type="ECO:0000313" key="5">
    <source>
        <dbReference type="EMBL" id="CAB4603132.1"/>
    </source>
</evidence>
<dbReference type="InterPro" id="IPR041468">
    <property type="entry name" value="HTH_ParB/Spo0J"/>
</dbReference>
<dbReference type="EMBL" id="CAEZUJ010000038">
    <property type="protein sequence ID" value="CAB4603132.1"/>
    <property type="molecule type" value="Genomic_DNA"/>
</dbReference>
<organism evidence="7">
    <name type="scientific">freshwater metagenome</name>
    <dbReference type="NCBI Taxonomy" id="449393"/>
    <lineage>
        <taxon>unclassified sequences</taxon>
        <taxon>metagenomes</taxon>
        <taxon>ecological metagenomes</taxon>
    </lineage>
</organism>
<evidence type="ECO:0000256" key="1">
    <source>
        <dbReference type="ARBA" id="ARBA00006295"/>
    </source>
</evidence>
<dbReference type="CDD" id="cd16393">
    <property type="entry name" value="SPO0J_N"/>
    <property type="match status" value="1"/>
</dbReference>
<protein>
    <submittedName>
        <fullName evidence="7">Unannotated protein</fullName>
    </submittedName>
</protein>
<dbReference type="EMBL" id="CAEZZS010000002">
    <property type="protein sequence ID" value="CAB4767234.1"/>
    <property type="molecule type" value="Genomic_DNA"/>
</dbReference>
<dbReference type="NCBIfam" id="TIGR00180">
    <property type="entry name" value="parB_part"/>
    <property type="match status" value="1"/>
</dbReference>
<keyword evidence="3" id="KW-0238">DNA-binding</keyword>
<evidence type="ECO:0000256" key="2">
    <source>
        <dbReference type="ARBA" id="ARBA00022829"/>
    </source>
</evidence>
<evidence type="ECO:0000313" key="8">
    <source>
        <dbReference type="EMBL" id="CAB4868564.1"/>
    </source>
</evidence>
<evidence type="ECO:0000259" key="4">
    <source>
        <dbReference type="SMART" id="SM00470"/>
    </source>
</evidence>
<dbReference type="GO" id="GO:0003677">
    <property type="term" value="F:DNA binding"/>
    <property type="evidence" value="ECO:0007669"/>
    <property type="project" value="UniProtKB-KW"/>
</dbReference>
<evidence type="ECO:0000256" key="3">
    <source>
        <dbReference type="ARBA" id="ARBA00023125"/>
    </source>
</evidence>
<dbReference type="GO" id="GO:0007059">
    <property type="term" value="P:chromosome segregation"/>
    <property type="evidence" value="ECO:0007669"/>
    <property type="project" value="UniProtKB-KW"/>
</dbReference>
<dbReference type="EMBL" id="CAFBLI010000054">
    <property type="protein sequence ID" value="CAB4868564.1"/>
    <property type="molecule type" value="Genomic_DNA"/>
</dbReference>
<dbReference type="SMART" id="SM00470">
    <property type="entry name" value="ParB"/>
    <property type="match status" value="1"/>
</dbReference>
<dbReference type="Pfam" id="PF17762">
    <property type="entry name" value="HTH_ParB"/>
    <property type="match status" value="1"/>
</dbReference>
<dbReference type="Gene3D" id="1.10.10.2830">
    <property type="match status" value="1"/>
</dbReference>
<dbReference type="EMBL" id="CAEZXH010000021">
    <property type="protein sequence ID" value="CAB4680467.1"/>
    <property type="molecule type" value="Genomic_DNA"/>
</dbReference>
<evidence type="ECO:0000313" key="6">
    <source>
        <dbReference type="EMBL" id="CAB4680467.1"/>
    </source>
</evidence>
<dbReference type="Pfam" id="PF02195">
    <property type="entry name" value="ParB_N"/>
    <property type="match status" value="1"/>
</dbReference>
<dbReference type="GO" id="GO:0005694">
    <property type="term" value="C:chromosome"/>
    <property type="evidence" value="ECO:0007669"/>
    <property type="project" value="TreeGrafter"/>
</dbReference>
<dbReference type="GO" id="GO:0045881">
    <property type="term" value="P:positive regulation of sporulation resulting in formation of a cellular spore"/>
    <property type="evidence" value="ECO:0007669"/>
    <property type="project" value="TreeGrafter"/>
</dbReference>
<dbReference type="InterPro" id="IPR003115">
    <property type="entry name" value="ParB_N"/>
</dbReference>
<reference evidence="7" key="1">
    <citation type="submission" date="2020-05" db="EMBL/GenBank/DDBJ databases">
        <authorList>
            <person name="Chiriac C."/>
            <person name="Salcher M."/>
            <person name="Ghai R."/>
            <person name="Kavagutti S V."/>
        </authorList>
    </citation>
    <scope>NUCLEOTIDE SEQUENCE</scope>
</reference>
<dbReference type="Gene3D" id="3.90.1530.30">
    <property type="match status" value="1"/>
</dbReference>
<gene>
    <name evidence="5" type="ORF">UFOPK1811_00947</name>
    <name evidence="6" type="ORF">UFOPK2360_00505</name>
    <name evidence="7" type="ORF">UFOPK2922_00108</name>
    <name evidence="8" type="ORF">UFOPK3306_00801</name>
</gene>
<dbReference type="InterPro" id="IPR004437">
    <property type="entry name" value="ParB/RepB/Spo0J"/>
</dbReference>
<dbReference type="AlphaFoldDB" id="A0A6J6V6D2"/>
<accession>A0A6J6V6D2</accession>
<name>A0A6J6V6D2_9ZZZZ</name>
<comment type="similarity">
    <text evidence="1">Belongs to the ParB family.</text>
</comment>
<dbReference type="InterPro" id="IPR036086">
    <property type="entry name" value="ParB/Sulfiredoxin_sf"/>
</dbReference>
<dbReference type="SUPFAM" id="SSF110849">
    <property type="entry name" value="ParB/Sulfiredoxin"/>
    <property type="match status" value="1"/>
</dbReference>
<keyword evidence="2" id="KW-0159">Chromosome partition</keyword>
<feature type="domain" description="ParB-like N-terminal" evidence="4">
    <location>
        <begin position="39"/>
        <end position="132"/>
    </location>
</feature>
<dbReference type="SUPFAM" id="SSF109709">
    <property type="entry name" value="KorB DNA-binding domain-like"/>
    <property type="match status" value="1"/>
</dbReference>
<sequence length="300" mass="32468">MSTRKGGLGRGLGALIPTSEPVQLTKSVAGVEVEVANLKEVLISQISPNPRQPRTVFDEEALNELITSIKEVGILQPPVVRNVGGAGSGKYELVMGERRFRAAKAAGLTQIPVIIRQTPDDQLLREALLENIHRSQLNALEEGAAYSQLLTDFNYTHDELALRIGRSRPHISNTLRLLQLPPTVQRRVAAGVLSAGHARALLSLEGEAAMEKLAARIVAEGLSVRATEEIVSMGSKAAKPTKNKKIKPRNVELEEIGNQLGDYLDTRVTVEMGSGKSNGKLIIEFASGVDLQRIIKEIKG</sequence>
<proteinExistence type="inferred from homology"/>
<dbReference type="PANTHER" id="PTHR33375:SF1">
    <property type="entry name" value="CHROMOSOME-PARTITIONING PROTEIN PARB-RELATED"/>
    <property type="match status" value="1"/>
</dbReference>
<dbReference type="FunFam" id="1.10.10.2830:FF:000001">
    <property type="entry name" value="Chromosome partitioning protein ParB"/>
    <property type="match status" value="1"/>
</dbReference>
<dbReference type="PANTHER" id="PTHR33375">
    <property type="entry name" value="CHROMOSOME-PARTITIONING PROTEIN PARB-RELATED"/>
    <property type="match status" value="1"/>
</dbReference>